<dbReference type="GO" id="GO:0006508">
    <property type="term" value="P:proteolysis"/>
    <property type="evidence" value="ECO:0007669"/>
    <property type="project" value="UniProtKB-KW"/>
</dbReference>
<keyword evidence="10" id="KW-0511">Multifunctional enzyme</keyword>
<keyword evidence="6 18" id="KW-0808">Transferase</keyword>
<comment type="similarity">
    <text evidence="2">In the N-terminal section; belongs to the glycosyltransferase 51 family.</text>
</comment>
<evidence type="ECO:0000256" key="6">
    <source>
        <dbReference type="ARBA" id="ARBA00022679"/>
    </source>
</evidence>
<dbReference type="GO" id="GO:0030288">
    <property type="term" value="C:outer membrane-bounded periplasmic space"/>
    <property type="evidence" value="ECO:0007669"/>
    <property type="project" value="TreeGrafter"/>
</dbReference>
<dbReference type="Pfam" id="PF00905">
    <property type="entry name" value="Transpeptidase"/>
    <property type="match status" value="1"/>
</dbReference>
<dbReference type="SUPFAM" id="SSF56601">
    <property type="entry name" value="beta-lactamase/transpeptidase-like"/>
    <property type="match status" value="1"/>
</dbReference>
<dbReference type="InterPro" id="IPR023346">
    <property type="entry name" value="Lysozyme-like_dom_sf"/>
</dbReference>
<dbReference type="Pfam" id="PF00912">
    <property type="entry name" value="Transgly"/>
    <property type="match status" value="1"/>
</dbReference>
<dbReference type="InterPro" id="IPR050396">
    <property type="entry name" value="Glycosyltr_51/Transpeptidase"/>
</dbReference>
<dbReference type="GO" id="GO:0008955">
    <property type="term" value="F:peptidoglycan glycosyltransferase activity"/>
    <property type="evidence" value="ECO:0007669"/>
    <property type="project" value="UniProtKB-EC"/>
</dbReference>
<comment type="catalytic activity">
    <reaction evidence="13">
        <text>[GlcNAc-(1-&gt;4)-Mur2Ac(oyl-L-Ala-gamma-D-Glu-L-Lys-D-Ala-D-Ala)](n)-di-trans,octa-cis-undecaprenyl diphosphate + beta-D-GlcNAc-(1-&gt;4)-Mur2Ac(oyl-L-Ala-gamma-D-Glu-L-Lys-D-Ala-D-Ala)-di-trans,octa-cis-undecaprenyl diphosphate = [GlcNAc-(1-&gt;4)-Mur2Ac(oyl-L-Ala-gamma-D-Glu-L-Lys-D-Ala-D-Ala)](n+1)-di-trans,octa-cis-undecaprenyl diphosphate + di-trans,octa-cis-undecaprenyl diphosphate + H(+)</text>
        <dbReference type="Rhea" id="RHEA:23708"/>
        <dbReference type="Rhea" id="RHEA-COMP:9602"/>
        <dbReference type="Rhea" id="RHEA-COMP:9603"/>
        <dbReference type="ChEBI" id="CHEBI:15378"/>
        <dbReference type="ChEBI" id="CHEBI:58405"/>
        <dbReference type="ChEBI" id="CHEBI:60033"/>
        <dbReference type="ChEBI" id="CHEBI:78435"/>
        <dbReference type="EC" id="2.4.99.28"/>
    </reaction>
</comment>
<keyword evidence="11" id="KW-0961">Cell wall biogenesis/degradation</keyword>
<evidence type="ECO:0000259" key="16">
    <source>
        <dbReference type="Pfam" id="PF00905"/>
    </source>
</evidence>
<dbReference type="InterPro" id="IPR036950">
    <property type="entry name" value="PBP_transglycosylase"/>
</dbReference>
<dbReference type="GO" id="GO:0071555">
    <property type="term" value="P:cell wall organization"/>
    <property type="evidence" value="ECO:0007669"/>
    <property type="project" value="UniProtKB-KW"/>
</dbReference>
<evidence type="ECO:0000256" key="15">
    <source>
        <dbReference type="SAM" id="Phobius"/>
    </source>
</evidence>
<evidence type="ECO:0000256" key="4">
    <source>
        <dbReference type="ARBA" id="ARBA00022670"/>
    </source>
</evidence>
<evidence type="ECO:0000256" key="7">
    <source>
        <dbReference type="ARBA" id="ARBA00022801"/>
    </source>
</evidence>
<evidence type="ECO:0000256" key="12">
    <source>
        <dbReference type="ARBA" id="ARBA00034000"/>
    </source>
</evidence>
<keyword evidence="9" id="KW-0573">Peptidoglycan synthesis</keyword>
<reference evidence="18" key="1">
    <citation type="submission" date="2020-02" db="EMBL/GenBank/DDBJ databases">
        <authorList>
            <person name="Meier V. D."/>
        </authorList>
    </citation>
    <scope>NUCLEOTIDE SEQUENCE</scope>
    <source>
        <strain evidence="18">AVDCRST_MAG75</strain>
    </source>
</reference>
<accession>A0A6J4PAS3</accession>
<protein>
    <submittedName>
        <fullName evidence="18">Multimodular transpeptidase-transglycosylase</fullName>
        <ecNumber evidence="18">2.4.1.129</ecNumber>
        <ecNumber evidence="18">3.4.-.-</ecNumber>
    </submittedName>
</protein>
<dbReference type="Gene3D" id="1.10.3810.10">
    <property type="entry name" value="Biosynthetic peptidoglycan transglycosylase-like"/>
    <property type="match status" value="1"/>
</dbReference>
<dbReference type="FunFam" id="1.10.3810.10:FF:000001">
    <property type="entry name" value="Penicillin-binding protein 1A"/>
    <property type="match status" value="1"/>
</dbReference>
<feature type="region of interest" description="Disordered" evidence="14">
    <location>
        <begin position="691"/>
        <end position="742"/>
    </location>
</feature>
<dbReference type="GO" id="GO:0008360">
    <property type="term" value="P:regulation of cell shape"/>
    <property type="evidence" value="ECO:0007669"/>
    <property type="project" value="UniProtKB-KW"/>
</dbReference>
<feature type="transmembrane region" description="Helical" evidence="15">
    <location>
        <begin position="12"/>
        <end position="39"/>
    </location>
</feature>
<evidence type="ECO:0000259" key="17">
    <source>
        <dbReference type="Pfam" id="PF00912"/>
    </source>
</evidence>
<evidence type="ECO:0000256" key="5">
    <source>
        <dbReference type="ARBA" id="ARBA00022676"/>
    </source>
</evidence>
<keyword evidence="7 18" id="KW-0378">Hydrolase</keyword>
<dbReference type="GO" id="GO:0009252">
    <property type="term" value="P:peptidoglycan biosynthetic process"/>
    <property type="evidence" value="ECO:0007669"/>
    <property type="project" value="UniProtKB-KW"/>
</dbReference>
<feature type="compositionally biased region" description="Basic and acidic residues" evidence="14">
    <location>
        <begin position="721"/>
        <end position="734"/>
    </location>
</feature>
<sequence length="742" mass="80993">MSAKPIRLLYSLVMFVVVSALAGVLIAGLFLPVAGIAGLSSRAVATEMKAIPAEMDVSAQPQRSKILLSDGSVLAYVYDQNRVYVALRDIAPVMRQAQLAIEDHRFYQHGAMDFRGTLRALIRNSTSSNGTQGGSSITQQYVKMVQVEKARQVGDAAGIKAAQETTYARKIQELRYAIALEDELSKDEILERYLNIAYFGQGNYGVEAAARYYFNTSAKNLELAEAAMLAGLVQNPDTNNPVSDRAAALERRDVVLNRMAELTMITAGQLKAAKKSKFSVRKIQPMHNGCVGSEFPFLCQYVIKTLEKTPSLGKTVEDRMNLLLRGGLTVETKVDRETQRRAQKAVSAVVDPRDPVISTMNMIEPGTGQIIAMAQSRPEMGSNLKKGQTYWNYSAEPSMGGIQGYQAGSTFKAFTAAAALEKGIPLTKKFNARQTMNFSGKRFRSCEGKRRVWGAWNVSNSTGTSGVMNMYRGTEKSVNTYFVQLEFAAGMCRVTKMAEKLGVKSSAEDRPLVDFYQNKPAFTLGSVEVSPLSVAEAYATFAARGIHCNPVIVAKITTRQAISLPIHDAQCKRVISEDVADGMNKLLSSVMTKGTGKRAIISDGRPQAGKTGTIDSNEAVWFAGYTPDVVGVAMISIDNQKKPFRKGSAGFRSRGVKNYLLPRSKTLLEGTGSGDAGMKIWKPTMDSYLKGTKKTPFQDPPKELTTGRSVTIPGLAGLGDWKGRQNRRDREDGPQKNQDGDD</sequence>
<dbReference type="EC" id="2.4.1.129" evidence="18"/>
<keyword evidence="8" id="KW-0133">Cell shape</keyword>
<keyword evidence="15" id="KW-0812">Transmembrane</keyword>
<dbReference type="InterPro" id="IPR001460">
    <property type="entry name" value="PCN-bd_Tpept"/>
</dbReference>
<name>A0A6J4PAS3_9ACTN</name>
<dbReference type="EMBL" id="CADCUO010000178">
    <property type="protein sequence ID" value="CAA9407505.1"/>
    <property type="molecule type" value="Genomic_DNA"/>
</dbReference>
<evidence type="ECO:0000256" key="14">
    <source>
        <dbReference type="SAM" id="MobiDB-lite"/>
    </source>
</evidence>
<keyword evidence="4" id="KW-0645">Protease</keyword>
<comment type="catalytic activity">
    <reaction evidence="12">
        <text>Preferential cleavage: (Ac)2-L-Lys-D-Ala-|-D-Ala. Also transpeptidation of peptidyl-alanyl moieties that are N-acyl substituents of D-alanine.</text>
        <dbReference type="EC" id="3.4.16.4"/>
    </reaction>
</comment>
<evidence type="ECO:0000256" key="9">
    <source>
        <dbReference type="ARBA" id="ARBA00022984"/>
    </source>
</evidence>
<feature type="domain" description="Glycosyl transferase family 51" evidence="17">
    <location>
        <begin position="72"/>
        <end position="259"/>
    </location>
</feature>
<feature type="domain" description="Penicillin-binding protein transpeptidase" evidence="16">
    <location>
        <begin position="362"/>
        <end position="636"/>
    </location>
</feature>
<evidence type="ECO:0000256" key="2">
    <source>
        <dbReference type="ARBA" id="ARBA00007739"/>
    </source>
</evidence>
<evidence type="ECO:0000256" key="11">
    <source>
        <dbReference type="ARBA" id="ARBA00023316"/>
    </source>
</evidence>
<keyword evidence="5 18" id="KW-0328">Glycosyltransferase</keyword>
<evidence type="ECO:0000256" key="3">
    <source>
        <dbReference type="ARBA" id="ARBA00022645"/>
    </source>
</evidence>
<evidence type="ECO:0000256" key="10">
    <source>
        <dbReference type="ARBA" id="ARBA00023268"/>
    </source>
</evidence>
<evidence type="ECO:0000256" key="8">
    <source>
        <dbReference type="ARBA" id="ARBA00022960"/>
    </source>
</evidence>
<gene>
    <name evidence="18" type="ORF">AVDCRST_MAG75-2536</name>
</gene>
<dbReference type="Gene3D" id="3.40.710.10">
    <property type="entry name" value="DD-peptidase/beta-lactamase superfamily"/>
    <property type="match status" value="1"/>
</dbReference>
<dbReference type="GO" id="GO:0009002">
    <property type="term" value="F:serine-type D-Ala-D-Ala carboxypeptidase activity"/>
    <property type="evidence" value="ECO:0007669"/>
    <property type="project" value="UniProtKB-EC"/>
</dbReference>
<dbReference type="AlphaFoldDB" id="A0A6J4PAS3"/>
<evidence type="ECO:0000256" key="13">
    <source>
        <dbReference type="ARBA" id="ARBA00049902"/>
    </source>
</evidence>
<dbReference type="PANTHER" id="PTHR32282:SF33">
    <property type="entry name" value="PEPTIDOGLYCAN GLYCOSYLTRANSFERASE"/>
    <property type="match status" value="1"/>
</dbReference>
<dbReference type="PANTHER" id="PTHR32282">
    <property type="entry name" value="BINDING PROTEIN TRANSPEPTIDASE, PUTATIVE-RELATED"/>
    <property type="match status" value="1"/>
</dbReference>
<proteinExistence type="inferred from homology"/>
<keyword evidence="15" id="KW-0472">Membrane</keyword>
<dbReference type="GO" id="GO:0008658">
    <property type="term" value="F:penicillin binding"/>
    <property type="evidence" value="ECO:0007669"/>
    <property type="project" value="InterPro"/>
</dbReference>
<evidence type="ECO:0000256" key="1">
    <source>
        <dbReference type="ARBA" id="ARBA00007090"/>
    </source>
</evidence>
<dbReference type="InterPro" id="IPR012338">
    <property type="entry name" value="Beta-lactam/transpept-like"/>
</dbReference>
<dbReference type="EC" id="3.4.-.-" evidence="18"/>
<dbReference type="InterPro" id="IPR001264">
    <property type="entry name" value="Glyco_trans_51"/>
</dbReference>
<comment type="similarity">
    <text evidence="1">In the C-terminal section; belongs to the transpeptidase family.</text>
</comment>
<organism evidence="18">
    <name type="scientific">uncultured Propionibacteriaceae bacterium</name>
    <dbReference type="NCBI Taxonomy" id="257457"/>
    <lineage>
        <taxon>Bacteria</taxon>
        <taxon>Bacillati</taxon>
        <taxon>Actinomycetota</taxon>
        <taxon>Actinomycetes</taxon>
        <taxon>Propionibacteriales</taxon>
        <taxon>Propionibacteriaceae</taxon>
        <taxon>environmental samples</taxon>
    </lineage>
</organism>
<keyword evidence="3" id="KW-0121">Carboxypeptidase</keyword>
<dbReference type="SUPFAM" id="SSF53955">
    <property type="entry name" value="Lysozyme-like"/>
    <property type="match status" value="1"/>
</dbReference>
<evidence type="ECO:0000313" key="18">
    <source>
        <dbReference type="EMBL" id="CAA9407505.1"/>
    </source>
</evidence>
<keyword evidence="15" id="KW-1133">Transmembrane helix</keyword>